<keyword evidence="3" id="KW-1185">Reference proteome</keyword>
<feature type="compositionally biased region" description="Polar residues" evidence="1">
    <location>
        <begin position="789"/>
        <end position="804"/>
    </location>
</feature>
<feature type="compositionally biased region" description="Basic and acidic residues" evidence="1">
    <location>
        <begin position="582"/>
        <end position="597"/>
    </location>
</feature>
<feature type="region of interest" description="Disordered" evidence="1">
    <location>
        <begin position="888"/>
        <end position="909"/>
    </location>
</feature>
<dbReference type="InterPro" id="IPR009057">
    <property type="entry name" value="Homeodomain-like_sf"/>
</dbReference>
<accession>A0AAW0FFQ1</accession>
<feature type="compositionally biased region" description="Polar residues" evidence="1">
    <location>
        <begin position="380"/>
        <end position="394"/>
    </location>
</feature>
<evidence type="ECO:0000256" key="1">
    <source>
        <dbReference type="SAM" id="MobiDB-lite"/>
    </source>
</evidence>
<comment type="caution">
    <text evidence="2">The sequence shown here is derived from an EMBL/GenBank/DDBJ whole genome shotgun (WGS) entry which is preliminary data.</text>
</comment>
<name>A0AAW0FFQ1_9APHY</name>
<feature type="compositionally biased region" description="Low complexity" evidence="1">
    <location>
        <begin position="552"/>
        <end position="562"/>
    </location>
</feature>
<evidence type="ECO:0000313" key="3">
    <source>
        <dbReference type="Proteomes" id="UP001385951"/>
    </source>
</evidence>
<feature type="compositionally biased region" description="Basic residues" evidence="1">
    <location>
        <begin position="840"/>
        <end position="854"/>
    </location>
</feature>
<feature type="compositionally biased region" description="Polar residues" evidence="1">
    <location>
        <begin position="703"/>
        <end position="712"/>
    </location>
</feature>
<gene>
    <name evidence="2" type="ORF">QCA50_017297</name>
</gene>
<feature type="compositionally biased region" description="Basic and acidic residues" evidence="1">
    <location>
        <begin position="354"/>
        <end position="368"/>
    </location>
</feature>
<feature type="region of interest" description="Disordered" evidence="1">
    <location>
        <begin position="781"/>
        <end position="854"/>
    </location>
</feature>
<reference evidence="2 3" key="1">
    <citation type="submission" date="2022-09" db="EMBL/GenBank/DDBJ databases">
        <authorList>
            <person name="Palmer J.M."/>
        </authorList>
    </citation>
    <scope>NUCLEOTIDE SEQUENCE [LARGE SCALE GENOMIC DNA]</scope>
    <source>
        <strain evidence="2 3">DSM 7382</strain>
    </source>
</reference>
<dbReference type="Gene3D" id="1.10.10.60">
    <property type="entry name" value="Homeodomain-like"/>
    <property type="match status" value="2"/>
</dbReference>
<evidence type="ECO:0008006" key="4">
    <source>
        <dbReference type="Google" id="ProtNLM"/>
    </source>
</evidence>
<feature type="compositionally biased region" description="Low complexity" evidence="1">
    <location>
        <begin position="892"/>
        <end position="907"/>
    </location>
</feature>
<feature type="compositionally biased region" description="Basic and acidic residues" evidence="1">
    <location>
        <begin position="805"/>
        <end position="816"/>
    </location>
</feature>
<feature type="compositionally biased region" description="Basic and acidic residues" evidence="1">
    <location>
        <begin position="478"/>
        <end position="497"/>
    </location>
</feature>
<feature type="compositionally biased region" description="Polar residues" evidence="1">
    <location>
        <begin position="721"/>
        <end position="736"/>
    </location>
</feature>
<proteinExistence type="predicted"/>
<feature type="compositionally biased region" description="Low complexity" evidence="1">
    <location>
        <begin position="250"/>
        <end position="265"/>
    </location>
</feature>
<sequence length="1008" mass="113002">MAPSRTEYTKDDDAHLIKYLVEHCPQEKGRQGPKLYKDLTENTQKWPWAARHTHLSWLQRYRDRKSWFDMKIYEELRERAREKGTQPPPKPSQKDPSVSPTKRQRNDFSEKEDTRLIHYLARAAPLEKGRHGDNVYKALTQNAGAYPWSKAHPWSSWQQRYKKNAPWFNQIIEKYQKMKGIDPEKAASALRRPAIAKESVASSSKIAKQAKPPMYKKSEEAATRTKRKTSHNDASQPPPKKRRIDTDAPTSQPSTSNTKSSSRTHSAPEIVALRQEEEEESQPQNTPVEEEPPVEDQQEPIKTEANSQPAVPPPPPDDDYSHAIDHSSGERSASEEEDEDEDETEDEEDQLLDDTTRVVEPEPKELLKRSPSLEYEDPIPQSQVVQSELVSLLSNPAPAPLDHDISGNYAATSTPQRPNFDLLPTPAHHLYPIIAGIGYWLKVFEEEEEQQKKTSQVPTPPTSDIASPPRSRLGTPVQEEHESESEPHVEEEHNRESESEDDIAPPLTPKIKRKRRRPVADEDWFASSLPSSPASSPTPPKRKLPSSVGRTPGSSPSKKGPPVLIVGPFNSAFSNENGQPVFDRDMRRLSGVERLDADDTSEDENDSPPKTKGTSPVWPPKRRKIEKMVEQPTINQSPHIEERVQESEYPIPGPSTGRILPKDDGIRQSSPAYAESLPPSDEVREDSDGSESQDAVEDVLFTTGETQSQEENVFNEGDLAVSQTQPTQVRTQTSEVSKGKSPALQNATDHPPSRDEMIISEITPSKRQRLVGILNDALDYITPGRKGQQPIQQLSFSPQPIASTSRRDDSSPERPASRASTLLLPHPKQTPPEASGSKTNGKKRASLSVSRKRWADRRHTMAGHVAQYSPQPRELLRSRISMPTPFRNTPRSSFGYSSSSSTHSSASFAGKPIRQRDIDEAMKEILATIARNHRFDPSVALEAWRETGNLQATDETLRVMREGAQRAAQSHLEDYHEKSMVEDVLEYVPLEGTRAAAARTSMGGYISS</sequence>
<feature type="compositionally biased region" description="Acidic residues" evidence="1">
    <location>
        <begin position="683"/>
        <end position="697"/>
    </location>
</feature>
<dbReference type="Proteomes" id="UP001385951">
    <property type="component" value="Unassembled WGS sequence"/>
</dbReference>
<dbReference type="EMBL" id="JASBNA010000057">
    <property type="protein sequence ID" value="KAK7679586.1"/>
    <property type="molecule type" value="Genomic_DNA"/>
</dbReference>
<organism evidence="2 3">
    <name type="scientific">Cerrena zonata</name>
    <dbReference type="NCBI Taxonomy" id="2478898"/>
    <lineage>
        <taxon>Eukaryota</taxon>
        <taxon>Fungi</taxon>
        <taxon>Dikarya</taxon>
        <taxon>Basidiomycota</taxon>
        <taxon>Agaricomycotina</taxon>
        <taxon>Agaricomycetes</taxon>
        <taxon>Polyporales</taxon>
        <taxon>Cerrenaceae</taxon>
        <taxon>Cerrena</taxon>
    </lineage>
</organism>
<feature type="compositionally biased region" description="Polar residues" evidence="1">
    <location>
        <begin position="454"/>
        <end position="465"/>
    </location>
</feature>
<feature type="region of interest" description="Disordered" evidence="1">
    <location>
        <begin position="79"/>
        <end position="111"/>
    </location>
</feature>
<feature type="compositionally biased region" description="Acidic residues" evidence="1">
    <location>
        <begin position="335"/>
        <end position="352"/>
    </location>
</feature>
<feature type="region of interest" description="Disordered" evidence="1">
    <location>
        <begin position="187"/>
        <end position="425"/>
    </location>
</feature>
<evidence type="ECO:0000313" key="2">
    <source>
        <dbReference type="EMBL" id="KAK7679586.1"/>
    </source>
</evidence>
<feature type="compositionally biased region" description="Acidic residues" evidence="1">
    <location>
        <begin position="288"/>
        <end position="298"/>
    </location>
</feature>
<feature type="region of interest" description="Disordered" evidence="1">
    <location>
        <begin position="447"/>
        <end position="768"/>
    </location>
</feature>
<feature type="compositionally biased region" description="Basic and acidic residues" evidence="1">
    <location>
        <begin position="319"/>
        <end position="334"/>
    </location>
</feature>
<protein>
    <recommendedName>
        <fullName evidence="4">Rap1 Myb domain-containing protein</fullName>
    </recommendedName>
</protein>
<dbReference type="AlphaFoldDB" id="A0AAW0FFQ1"/>
<dbReference type="SUPFAM" id="SSF46689">
    <property type="entry name" value="Homeodomain-like"/>
    <property type="match status" value="2"/>
</dbReference>
<dbReference type="CDD" id="cd11655">
    <property type="entry name" value="rap1_myb-like"/>
    <property type="match status" value="2"/>
</dbReference>